<reference evidence="9 10" key="1">
    <citation type="journal article" date="2016" name="Nat. Commun.">
        <title>Thousands of microbial genomes shed light on interconnected biogeochemical processes in an aquifer system.</title>
        <authorList>
            <person name="Anantharaman K."/>
            <person name="Brown C.T."/>
            <person name="Hug L.A."/>
            <person name="Sharon I."/>
            <person name="Castelle C.J."/>
            <person name="Probst A.J."/>
            <person name="Thomas B.C."/>
            <person name="Singh A."/>
            <person name="Wilkins M.J."/>
            <person name="Karaoz U."/>
            <person name="Brodie E.L."/>
            <person name="Williams K.H."/>
            <person name="Hubbard S.S."/>
            <person name="Banfield J.F."/>
        </authorList>
    </citation>
    <scope>NUCLEOTIDE SEQUENCE [LARGE SCALE GENOMIC DNA]</scope>
</reference>
<feature type="transmembrane region" description="Helical" evidence="8">
    <location>
        <begin position="203"/>
        <end position="222"/>
    </location>
</feature>
<evidence type="ECO:0000256" key="6">
    <source>
        <dbReference type="ARBA" id="ARBA00022989"/>
    </source>
</evidence>
<name>A0A1F8C2U7_9BACT</name>
<sequence>MKKLITSYWLLIAVLVLAAFLRFWRLGSFPALNADEAALGYNAYSLIQTGKDEHGNPWPIHFQSFNDYKPGLYVYLIVPFIKFFGLNALSVRAPGAVVGVATVLVIYLLVRELLQGLSLKLPLIAAALLAISPWHLHFSRGGWEVGVATFFITSGIYLFLKKRYLLSVFGFVLSFYTYHAARLIVPLLGLGLLLIYWKEVKGSLRKILAAGLVGVVLVLPLARDLTTGAVASRAAGVGLFADQGPLARVNEQRGEHTNLAGLSAIFLHNKAVNYGLAFAQNWVEHFWGDFLFISGDEIQRNKVPELGQLYLFEIVTVVVGIGVLIKQSDRSAKIIFWWLAVAPVAAALTFQSPHALRSHNMIIPLTLVSAIGMVTMVKWLNGYSVKRLRVAGYGLLTFVVIWSFLRYEHEYWVHMAREYPFSSQYGVKELVGYIKSEGSKYNEIIITDRYDQPYILTLFYLQYPPEKFQSDHQLTGRDNYGFSTVRSFDKYRFRSIKFDEERPDSPRALIVGTDKEIPDEANVIKEIYGENGYLYFQAVAN</sequence>
<keyword evidence="7 8" id="KW-0472">Membrane</keyword>
<protein>
    <recommendedName>
        <fullName evidence="11">Glycosyltransferase RgtA/B/C/D-like domain-containing protein</fullName>
    </recommendedName>
</protein>
<evidence type="ECO:0000313" key="9">
    <source>
        <dbReference type="EMBL" id="OGM69935.1"/>
    </source>
</evidence>
<evidence type="ECO:0000256" key="1">
    <source>
        <dbReference type="ARBA" id="ARBA00004651"/>
    </source>
</evidence>
<comment type="caution">
    <text evidence="9">The sequence shown here is derived from an EMBL/GenBank/DDBJ whole genome shotgun (WGS) entry which is preliminary data.</text>
</comment>
<dbReference type="GO" id="GO:0009103">
    <property type="term" value="P:lipopolysaccharide biosynthetic process"/>
    <property type="evidence" value="ECO:0007669"/>
    <property type="project" value="UniProtKB-ARBA"/>
</dbReference>
<dbReference type="Proteomes" id="UP000178429">
    <property type="component" value="Unassembled WGS sequence"/>
</dbReference>
<gene>
    <name evidence="9" type="ORF">A2975_04985</name>
</gene>
<feature type="transmembrane region" description="Helical" evidence="8">
    <location>
        <begin position="387"/>
        <end position="405"/>
    </location>
</feature>
<dbReference type="STRING" id="1802525.A2975_04985"/>
<evidence type="ECO:0000256" key="3">
    <source>
        <dbReference type="ARBA" id="ARBA00022676"/>
    </source>
</evidence>
<evidence type="ECO:0000256" key="8">
    <source>
        <dbReference type="SAM" id="Phobius"/>
    </source>
</evidence>
<keyword evidence="2" id="KW-1003">Cell membrane</keyword>
<feature type="transmembrane region" description="Helical" evidence="8">
    <location>
        <begin position="89"/>
        <end position="110"/>
    </location>
</feature>
<accession>A0A1F8C2U7</accession>
<evidence type="ECO:0000256" key="5">
    <source>
        <dbReference type="ARBA" id="ARBA00022692"/>
    </source>
</evidence>
<dbReference type="InterPro" id="IPR050297">
    <property type="entry name" value="LipidA_mod_glycosyltrf_83"/>
</dbReference>
<feature type="transmembrane region" description="Helical" evidence="8">
    <location>
        <begin position="142"/>
        <end position="160"/>
    </location>
</feature>
<dbReference type="EMBL" id="MGHL01000007">
    <property type="protein sequence ID" value="OGM69935.1"/>
    <property type="molecule type" value="Genomic_DNA"/>
</dbReference>
<feature type="transmembrane region" description="Helical" evidence="8">
    <location>
        <begin position="334"/>
        <end position="350"/>
    </location>
</feature>
<feature type="transmembrane region" description="Helical" evidence="8">
    <location>
        <begin position="172"/>
        <end position="197"/>
    </location>
</feature>
<feature type="transmembrane region" description="Helical" evidence="8">
    <location>
        <begin position="309"/>
        <end position="328"/>
    </location>
</feature>
<dbReference type="GO" id="GO:0005886">
    <property type="term" value="C:plasma membrane"/>
    <property type="evidence" value="ECO:0007669"/>
    <property type="project" value="UniProtKB-SubCell"/>
</dbReference>
<dbReference type="PANTHER" id="PTHR33908:SF3">
    <property type="entry name" value="UNDECAPRENYL PHOSPHATE-ALPHA-4-AMINO-4-DEOXY-L-ARABINOSE ARABINOSYL TRANSFERASE"/>
    <property type="match status" value="1"/>
</dbReference>
<comment type="subcellular location">
    <subcellularLocation>
        <location evidence="1">Cell membrane</location>
        <topology evidence="1">Multi-pass membrane protein</topology>
    </subcellularLocation>
</comment>
<dbReference type="PANTHER" id="PTHR33908">
    <property type="entry name" value="MANNOSYLTRANSFERASE YKCB-RELATED"/>
    <property type="match status" value="1"/>
</dbReference>
<evidence type="ECO:0000256" key="2">
    <source>
        <dbReference type="ARBA" id="ARBA00022475"/>
    </source>
</evidence>
<dbReference type="GO" id="GO:0010041">
    <property type="term" value="P:response to iron(III) ion"/>
    <property type="evidence" value="ECO:0007669"/>
    <property type="project" value="TreeGrafter"/>
</dbReference>
<proteinExistence type="predicted"/>
<organism evidence="9 10">
    <name type="scientific">Candidatus Woesebacteria bacterium RIFCSPLOWO2_01_FULL_44_14</name>
    <dbReference type="NCBI Taxonomy" id="1802525"/>
    <lineage>
        <taxon>Bacteria</taxon>
        <taxon>Candidatus Woeseibacteriota</taxon>
    </lineage>
</organism>
<evidence type="ECO:0000313" key="10">
    <source>
        <dbReference type="Proteomes" id="UP000178429"/>
    </source>
</evidence>
<feature type="transmembrane region" description="Helical" evidence="8">
    <location>
        <begin position="362"/>
        <end position="381"/>
    </location>
</feature>
<keyword evidence="6 8" id="KW-1133">Transmembrane helix</keyword>
<evidence type="ECO:0008006" key="11">
    <source>
        <dbReference type="Google" id="ProtNLM"/>
    </source>
</evidence>
<evidence type="ECO:0000256" key="7">
    <source>
        <dbReference type="ARBA" id="ARBA00023136"/>
    </source>
</evidence>
<feature type="transmembrane region" description="Helical" evidence="8">
    <location>
        <begin position="117"/>
        <end position="136"/>
    </location>
</feature>
<keyword evidence="3" id="KW-0328">Glycosyltransferase</keyword>
<keyword evidence="4" id="KW-0808">Transferase</keyword>
<keyword evidence="5 8" id="KW-0812">Transmembrane</keyword>
<evidence type="ECO:0000256" key="4">
    <source>
        <dbReference type="ARBA" id="ARBA00022679"/>
    </source>
</evidence>
<dbReference type="AlphaFoldDB" id="A0A1F8C2U7"/>
<dbReference type="GO" id="GO:0016763">
    <property type="term" value="F:pentosyltransferase activity"/>
    <property type="evidence" value="ECO:0007669"/>
    <property type="project" value="TreeGrafter"/>
</dbReference>